<sequence>MIIADCEVHCNDLFELSAIVPRYAKLGETVVLKCNHTVVENQLYKVQWTKSGDKLFQYIRGRVPPYINHTIPGAKLDLCFLCVIVNMTGTELLLPQTEAPQKNGDENLIDTSTNTNSY</sequence>
<accession>A0A6G0ZHN6</accession>
<name>A0A6G0ZHN6_APHCR</name>
<comment type="caution">
    <text evidence="2">The sequence shown here is derived from an EMBL/GenBank/DDBJ whole genome shotgun (WGS) entry which is preliminary data.</text>
</comment>
<evidence type="ECO:0008006" key="4">
    <source>
        <dbReference type="Google" id="ProtNLM"/>
    </source>
</evidence>
<proteinExistence type="predicted"/>
<evidence type="ECO:0000313" key="3">
    <source>
        <dbReference type="Proteomes" id="UP000478052"/>
    </source>
</evidence>
<dbReference type="PANTHER" id="PTHR21261">
    <property type="entry name" value="BEAT PROTEIN"/>
    <property type="match status" value="1"/>
</dbReference>
<dbReference type="AlphaFoldDB" id="A0A6G0ZHN6"/>
<organism evidence="2 3">
    <name type="scientific">Aphis craccivora</name>
    <name type="common">Cowpea aphid</name>
    <dbReference type="NCBI Taxonomy" id="307492"/>
    <lineage>
        <taxon>Eukaryota</taxon>
        <taxon>Metazoa</taxon>
        <taxon>Ecdysozoa</taxon>
        <taxon>Arthropoda</taxon>
        <taxon>Hexapoda</taxon>
        <taxon>Insecta</taxon>
        <taxon>Pterygota</taxon>
        <taxon>Neoptera</taxon>
        <taxon>Paraneoptera</taxon>
        <taxon>Hemiptera</taxon>
        <taxon>Sternorrhyncha</taxon>
        <taxon>Aphidomorpha</taxon>
        <taxon>Aphidoidea</taxon>
        <taxon>Aphididae</taxon>
        <taxon>Aphidini</taxon>
        <taxon>Aphis</taxon>
        <taxon>Aphis</taxon>
    </lineage>
</organism>
<dbReference type="OrthoDB" id="8915289at2759"/>
<evidence type="ECO:0000313" key="2">
    <source>
        <dbReference type="EMBL" id="KAF0770421.1"/>
    </source>
</evidence>
<evidence type="ECO:0000256" key="1">
    <source>
        <dbReference type="SAM" id="MobiDB-lite"/>
    </source>
</evidence>
<feature type="compositionally biased region" description="Polar residues" evidence="1">
    <location>
        <begin position="109"/>
        <end position="118"/>
    </location>
</feature>
<dbReference type="PANTHER" id="PTHR21261:SF3">
    <property type="entry name" value="BEATEN PATH VII"/>
    <property type="match status" value="1"/>
</dbReference>
<feature type="region of interest" description="Disordered" evidence="1">
    <location>
        <begin position="97"/>
        <end position="118"/>
    </location>
</feature>
<reference evidence="2 3" key="1">
    <citation type="submission" date="2019-08" db="EMBL/GenBank/DDBJ databases">
        <title>Whole genome of Aphis craccivora.</title>
        <authorList>
            <person name="Voronova N.V."/>
            <person name="Shulinski R.S."/>
            <person name="Bandarenka Y.V."/>
            <person name="Zhorov D.G."/>
            <person name="Warner D."/>
        </authorList>
    </citation>
    <scope>NUCLEOTIDE SEQUENCE [LARGE SCALE GENOMIC DNA]</scope>
    <source>
        <strain evidence="2">180601</strain>
        <tissue evidence="2">Whole Body</tissue>
    </source>
</reference>
<dbReference type="Proteomes" id="UP000478052">
    <property type="component" value="Unassembled WGS sequence"/>
</dbReference>
<keyword evidence="3" id="KW-1185">Reference proteome</keyword>
<protein>
    <recommendedName>
        <fullName evidence="4">Ig-like domain-containing protein</fullName>
    </recommendedName>
</protein>
<dbReference type="EMBL" id="VUJU01000438">
    <property type="protein sequence ID" value="KAF0770421.1"/>
    <property type="molecule type" value="Genomic_DNA"/>
</dbReference>
<gene>
    <name evidence="2" type="ORF">FWK35_00031662</name>
</gene>